<dbReference type="PANTHER" id="PTHR38113">
    <property type="match status" value="1"/>
</dbReference>
<protein>
    <recommendedName>
        <fullName evidence="2">DUF2293 domain-containing protein</fullName>
    </recommendedName>
</protein>
<feature type="domain" description="DUF2293" evidence="2">
    <location>
        <begin position="176"/>
        <end position="283"/>
    </location>
</feature>
<dbReference type="InterPro" id="IPR018744">
    <property type="entry name" value="DUF2293"/>
</dbReference>
<reference evidence="3 4" key="1">
    <citation type="journal article" date="2018" name="Mycol. Prog.">
        <title>Coniella lustricola, a new species from submerged detritus.</title>
        <authorList>
            <person name="Raudabaugh D.B."/>
            <person name="Iturriaga T."/>
            <person name="Carver A."/>
            <person name="Mondo S."/>
            <person name="Pangilinan J."/>
            <person name="Lipzen A."/>
            <person name="He G."/>
            <person name="Amirebrahimi M."/>
            <person name="Grigoriev I.V."/>
            <person name="Miller A.N."/>
        </authorList>
    </citation>
    <scope>NUCLEOTIDE SEQUENCE [LARGE SCALE GENOMIC DNA]</scope>
    <source>
        <strain evidence="3 4">B22-T-1</strain>
    </source>
</reference>
<accession>A0A2T2ZZW6</accession>
<evidence type="ECO:0000313" key="3">
    <source>
        <dbReference type="EMBL" id="PSR80289.1"/>
    </source>
</evidence>
<feature type="region of interest" description="Disordered" evidence="1">
    <location>
        <begin position="678"/>
        <end position="697"/>
    </location>
</feature>
<feature type="compositionally biased region" description="Basic residues" evidence="1">
    <location>
        <begin position="382"/>
        <end position="391"/>
    </location>
</feature>
<sequence length="826" mass="93101">MGRNKGHNALAVAAASRSVKERHHRAARDNVALPRNLVAIPEKNIKSKHQSYFQFFENKDRKDKKLEFQVTTDTNPPPGFEFVPIGNPELTKACKEISREQDAMIFIVSAAKDAFTDAEDDVNKLALQVHRMGHHVRRTIVETAKAQVGRGVVALASDNWQLPDTQEEINVQAEAAMRDLFPRIPNFDKQMIIEHSFRKVGPLCSHLADVRTQLTGHAIQGKEYGKPKVGTSDLPLHRRVQLAVLAHIRHTHTRYDELLKEADWHTARKVVEKICLDILVKWRGDEETGRDQLDDILREVVVISDDSEDSDSDDEESSDEVEDSVQELLEDGVVAPRARVADHMGATRTQHPGQENQRKILDSSGQIPRQTQDNRDFSKKDHGPKKNKRGFKRYEAVQKRWEEAVDRNRQEQGQVPVLYAQMGGMPGQSATQRPSLELISPLGRAEPAWVPPAWDNRTYAASQPLRSAAPSRPCRAAPEESFYADHLRENARPLAATRPPSAFAPREAVMVGRRVARPAVDIRSTPGPERGYHKELKDYLVPSIELSSPQFPSEAQHSGRQVVRAGAPSRPGQVPVGHADAPTLPAANPGRGPVVSDFQRAIPTDPRCQPALAVQLQDHMPLRQELHYDYESQRHPPVSGTQEVHRIYRIREPVLHDHGARRDPMISTSSIIRGREEARPMGTWRSERDLSPHRRESHRSVSVLPVYENDGRPRAVHDHVSAHALDTPYRAPAIESTRPLYYEVKPASQTGHWQRGNVIRPAQYSPTYYAQEQQHGPREVLVRRPVQDIRPLYQDSVNQSQRGQVIFCCRSLIPIADPEADSPLAK</sequence>
<feature type="region of interest" description="Disordered" evidence="1">
    <location>
        <begin position="345"/>
        <end position="393"/>
    </location>
</feature>
<evidence type="ECO:0000259" key="2">
    <source>
        <dbReference type="Pfam" id="PF10056"/>
    </source>
</evidence>
<gene>
    <name evidence="3" type="ORF">BD289DRAFT_70847</name>
</gene>
<feature type="region of interest" description="Disordered" evidence="1">
    <location>
        <begin position="304"/>
        <end position="326"/>
    </location>
</feature>
<evidence type="ECO:0000313" key="4">
    <source>
        <dbReference type="Proteomes" id="UP000241462"/>
    </source>
</evidence>
<dbReference type="AlphaFoldDB" id="A0A2T2ZZW6"/>
<proteinExistence type="predicted"/>
<name>A0A2T2ZZW6_9PEZI</name>
<feature type="compositionally biased region" description="Acidic residues" evidence="1">
    <location>
        <begin position="305"/>
        <end position="326"/>
    </location>
</feature>
<dbReference type="STRING" id="2025994.A0A2T2ZZW6"/>
<evidence type="ECO:0000256" key="1">
    <source>
        <dbReference type="SAM" id="MobiDB-lite"/>
    </source>
</evidence>
<dbReference type="PANTHER" id="PTHR38113:SF1">
    <property type="entry name" value="DUF2293 DOMAIN-CONTAINING PROTEIN"/>
    <property type="match status" value="1"/>
</dbReference>
<feature type="compositionally biased region" description="Basic and acidic residues" evidence="1">
    <location>
        <begin position="678"/>
        <end position="694"/>
    </location>
</feature>
<dbReference type="Pfam" id="PF10056">
    <property type="entry name" value="DUF2293"/>
    <property type="match status" value="1"/>
</dbReference>
<feature type="compositionally biased region" description="Basic and acidic residues" evidence="1">
    <location>
        <begin position="372"/>
        <end position="381"/>
    </location>
</feature>
<dbReference type="OrthoDB" id="5288828at2759"/>
<dbReference type="Proteomes" id="UP000241462">
    <property type="component" value="Unassembled WGS sequence"/>
</dbReference>
<dbReference type="EMBL" id="KZ678535">
    <property type="protein sequence ID" value="PSR80289.1"/>
    <property type="molecule type" value="Genomic_DNA"/>
</dbReference>
<organism evidence="3 4">
    <name type="scientific">Coniella lustricola</name>
    <dbReference type="NCBI Taxonomy" id="2025994"/>
    <lineage>
        <taxon>Eukaryota</taxon>
        <taxon>Fungi</taxon>
        <taxon>Dikarya</taxon>
        <taxon>Ascomycota</taxon>
        <taxon>Pezizomycotina</taxon>
        <taxon>Sordariomycetes</taxon>
        <taxon>Sordariomycetidae</taxon>
        <taxon>Diaporthales</taxon>
        <taxon>Schizoparmaceae</taxon>
        <taxon>Coniella</taxon>
    </lineage>
</organism>
<keyword evidence="4" id="KW-1185">Reference proteome</keyword>
<dbReference type="InParanoid" id="A0A2T2ZZW6"/>